<proteinExistence type="predicted"/>
<keyword evidence="2" id="KW-1185">Reference proteome</keyword>
<sequence>MQSLTDLVAAELAEPVDARVSAMAEAIAARHGAASRAVLFYGSCLREKQLDGLMLDFYLIVSDYRAAYDRRWLATANRLIPPNVFPFQHDGLAAKYAVLSESDFHRLCGPETRNVSVWARFAQPSRLVWSADAAARGAAARAVARAAPTLLAAAGKVTGEAPLDWWRRAFALTYSSELRAERKGRSQSVVDADPDRYRRFSEPAIAAIPASAIGGGWARRRIEGKALSVLRLAKASATYAGGAEYIAWKINRHAGTNITLKPWQRRHPLLAAISLLPRLVRSGAIR</sequence>
<evidence type="ECO:0000313" key="1">
    <source>
        <dbReference type="EMBL" id="QNN65213.1"/>
    </source>
</evidence>
<dbReference type="EMBL" id="CP060717">
    <property type="protein sequence ID" value="QNN65213.1"/>
    <property type="molecule type" value="Genomic_DNA"/>
</dbReference>
<organism evidence="1 2">
    <name type="scientific">Sphingomonas rhizophila</name>
    <dbReference type="NCBI Taxonomy" id="2071607"/>
    <lineage>
        <taxon>Bacteria</taxon>
        <taxon>Pseudomonadati</taxon>
        <taxon>Pseudomonadota</taxon>
        <taxon>Alphaproteobacteria</taxon>
        <taxon>Sphingomonadales</taxon>
        <taxon>Sphingomonadaceae</taxon>
        <taxon>Sphingomonas</taxon>
    </lineage>
</organism>
<dbReference type="RefSeq" id="WP_187542210.1">
    <property type="nucleotide sequence ID" value="NZ_CP060717.1"/>
</dbReference>
<dbReference type="KEGG" id="srhi:H9L12_00715"/>
<dbReference type="Proteomes" id="UP000515955">
    <property type="component" value="Chromosome"/>
</dbReference>
<gene>
    <name evidence="1" type="ORF">H9L12_00715</name>
</gene>
<reference evidence="1 2" key="1">
    <citation type="submission" date="2020-08" db="EMBL/GenBank/DDBJ databases">
        <title>Genome sequence of Sphingomonas rhizophila KACC 19189T.</title>
        <authorList>
            <person name="Hyun D.-W."/>
            <person name="Bae J.-W."/>
        </authorList>
    </citation>
    <scope>NUCLEOTIDE SEQUENCE [LARGE SCALE GENOMIC DNA]</scope>
    <source>
        <strain evidence="1 2">KACC 19189</strain>
    </source>
</reference>
<evidence type="ECO:0000313" key="2">
    <source>
        <dbReference type="Proteomes" id="UP000515955"/>
    </source>
</evidence>
<name>A0A7G9SBI8_9SPHN</name>
<protein>
    <submittedName>
        <fullName evidence="1">Uncharacterized protein</fullName>
    </submittedName>
</protein>
<dbReference type="AlphaFoldDB" id="A0A7G9SBI8"/>
<accession>A0A7G9SBI8</accession>